<feature type="compositionally biased region" description="Acidic residues" evidence="5">
    <location>
        <begin position="57"/>
        <end position="74"/>
    </location>
</feature>
<keyword evidence="8" id="KW-1185">Reference proteome</keyword>
<sequence length="500" mass="55295">MASSAETPTFVAIEIISDDENLSGRSSSQQSAKAEHHPTLRKSSSVLDLNERAKGDVEEENQIGDCDDQFDEEGNSTSSNNDDDREDEKKRNNGTNTVRQYVRSKMPRLRWTPDLHMCFVHAVERLGGQERATPKLVLQLMNVKGLSIAHVKSHLQMHRSKKLDESGQVLSHHQNGPAGHGKHHHQMMEMTYQQRGLHTSSHHPYAYPHFKIDHSNRSGGSSSINHVTFPLFKPSLNSPRNQSWPMTGHPMARWSKDLGLAPGYPPSHEPRSASPKHFGPIRQSHFLERRWPASGVGLGSEDRQRCRNASTSHNAAYDWDKSHHPGYHLNLGNVLSLGNSQIASTSTMLTTTTTLASKEVSNSSPTLSMSTSSDRELGAPFHLKLLQRLEEERISSMEDMMVADEEKLDGEVERIRSCQPNLQLSLSHTDETGKKPSGDGGLGSSSVDTALSLSISLSAPAAVGVEEELTVEKCEGGDIGEEIRRWGSCEMVRSKATIWG</sequence>
<dbReference type="PANTHER" id="PTHR31314">
    <property type="entry name" value="MYB FAMILY TRANSCRIPTION FACTOR PHL7-LIKE"/>
    <property type="match status" value="1"/>
</dbReference>
<dbReference type="NCBIfam" id="TIGR01557">
    <property type="entry name" value="myb_SHAQKYF"/>
    <property type="match status" value="1"/>
</dbReference>
<evidence type="ECO:0000313" key="7">
    <source>
        <dbReference type="EnsemblPlants" id="Kaladp0048s0575.1.v1.1"/>
    </source>
</evidence>
<dbReference type="Proteomes" id="UP000594263">
    <property type="component" value="Unplaced"/>
</dbReference>
<dbReference type="InterPro" id="IPR017930">
    <property type="entry name" value="Myb_dom"/>
</dbReference>
<proteinExistence type="predicted"/>
<dbReference type="GO" id="GO:0003677">
    <property type="term" value="F:DNA binding"/>
    <property type="evidence" value="ECO:0007669"/>
    <property type="project" value="InterPro"/>
</dbReference>
<evidence type="ECO:0000256" key="2">
    <source>
        <dbReference type="ARBA" id="ARBA00023015"/>
    </source>
</evidence>
<comment type="subcellular location">
    <subcellularLocation>
        <location evidence="1">Nucleus</location>
    </subcellularLocation>
</comment>
<dbReference type="FunFam" id="1.10.10.60:FF:000002">
    <property type="entry name" value="Myb family transcription factor"/>
    <property type="match status" value="1"/>
</dbReference>
<keyword evidence="2" id="KW-0805">Transcription regulation</keyword>
<feature type="region of interest" description="Disordered" evidence="5">
    <location>
        <begin position="16"/>
        <end position="99"/>
    </location>
</feature>
<dbReference type="GO" id="GO:0005634">
    <property type="term" value="C:nucleus"/>
    <property type="evidence" value="ECO:0007669"/>
    <property type="project" value="UniProtKB-SubCell"/>
</dbReference>
<keyword evidence="4" id="KW-0539">Nucleus</keyword>
<dbReference type="AlphaFoldDB" id="A0A7N0TYW9"/>
<evidence type="ECO:0000256" key="4">
    <source>
        <dbReference type="ARBA" id="ARBA00023242"/>
    </source>
</evidence>
<reference evidence="7" key="1">
    <citation type="submission" date="2021-01" db="UniProtKB">
        <authorList>
            <consortium name="EnsemblPlants"/>
        </authorList>
    </citation>
    <scope>IDENTIFICATION</scope>
</reference>
<feature type="compositionally biased region" description="Basic and acidic residues" evidence="5">
    <location>
        <begin position="428"/>
        <end position="437"/>
    </location>
</feature>
<dbReference type="InterPro" id="IPR009057">
    <property type="entry name" value="Homeodomain-like_sf"/>
</dbReference>
<dbReference type="Pfam" id="PF00249">
    <property type="entry name" value="Myb_DNA-binding"/>
    <property type="match status" value="1"/>
</dbReference>
<name>A0A7N0TYW9_KALFE</name>
<dbReference type="SUPFAM" id="SSF46689">
    <property type="entry name" value="Homeodomain-like"/>
    <property type="match status" value="1"/>
</dbReference>
<dbReference type="GO" id="GO:0003700">
    <property type="term" value="F:DNA-binding transcription factor activity"/>
    <property type="evidence" value="ECO:0007669"/>
    <property type="project" value="InterPro"/>
</dbReference>
<evidence type="ECO:0000259" key="6">
    <source>
        <dbReference type="PROSITE" id="PS51294"/>
    </source>
</evidence>
<protein>
    <recommendedName>
        <fullName evidence="6">HTH myb-type domain-containing protein</fullName>
    </recommendedName>
</protein>
<evidence type="ECO:0000256" key="5">
    <source>
        <dbReference type="SAM" id="MobiDB-lite"/>
    </source>
</evidence>
<dbReference type="PANTHER" id="PTHR31314:SF164">
    <property type="entry name" value="HTH MYB-TYPE DOMAIN-CONTAINING PROTEIN"/>
    <property type="match status" value="1"/>
</dbReference>
<dbReference type="EnsemblPlants" id="Kaladp0048s0575.1.v1.1">
    <property type="protein sequence ID" value="Kaladp0048s0575.1.v1.1"/>
    <property type="gene ID" value="Kaladp0048s0575.v1.1"/>
</dbReference>
<dbReference type="PROSITE" id="PS51294">
    <property type="entry name" value="HTH_MYB"/>
    <property type="match status" value="1"/>
</dbReference>
<accession>A0A7N0TYW9</accession>
<dbReference type="Gene3D" id="1.10.10.60">
    <property type="entry name" value="Homeodomain-like"/>
    <property type="match status" value="1"/>
</dbReference>
<evidence type="ECO:0000256" key="1">
    <source>
        <dbReference type="ARBA" id="ARBA00004123"/>
    </source>
</evidence>
<feature type="domain" description="HTH myb-type" evidence="6">
    <location>
        <begin position="103"/>
        <end position="163"/>
    </location>
</feature>
<feature type="compositionally biased region" description="Polar residues" evidence="5">
    <location>
        <begin position="23"/>
        <end position="32"/>
    </location>
</feature>
<organism evidence="7 8">
    <name type="scientific">Kalanchoe fedtschenkoi</name>
    <name type="common">Lavender scallops</name>
    <name type="synonym">South American air plant</name>
    <dbReference type="NCBI Taxonomy" id="63787"/>
    <lineage>
        <taxon>Eukaryota</taxon>
        <taxon>Viridiplantae</taxon>
        <taxon>Streptophyta</taxon>
        <taxon>Embryophyta</taxon>
        <taxon>Tracheophyta</taxon>
        <taxon>Spermatophyta</taxon>
        <taxon>Magnoliopsida</taxon>
        <taxon>eudicotyledons</taxon>
        <taxon>Gunneridae</taxon>
        <taxon>Pentapetalae</taxon>
        <taxon>Saxifragales</taxon>
        <taxon>Crassulaceae</taxon>
        <taxon>Kalanchoe</taxon>
    </lineage>
</organism>
<evidence type="ECO:0000313" key="8">
    <source>
        <dbReference type="Proteomes" id="UP000594263"/>
    </source>
</evidence>
<evidence type="ECO:0000256" key="3">
    <source>
        <dbReference type="ARBA" id="ARBA00023163"/>
    </source>
</evidence>
<keyword evidence="3" id="KW-0804">Transcription</keyword>
<dbReference type="Gramene" id="Kaladp0048s0575.1.v1.1">
    <property type="protein sequence ID" value="Kaladp0048s0575.1.v1.1"/>
    <property type="gene ID" value="Kaladp0048s0575.v1.1"/>
</dbReference>
<dbReference type="InterPro" id="IPR006447">
    <property type="entry name" value="Myb_dom_plants"/>
</dbReference>
<dbReference type="InterPro" id="IPR046955">
    <property type="entry name" value="PHR1-like"/>
</dbReference>
<dbReference type="InterPro" id="IPR001005">
    <property type="entry name" value="SANT/Myb"/>
</dbReference>
<feature type="region of interest" description="Disordered" evidence="5">
    <location>
        <begin position="420"/>
        <end position="445"/>
    </location>
</feature>